<keyword evidence="10" id="KW-1185">Reference proteome</keyword>
<evidence type="ECO:0000256" key="2">
    <source>
        <dbReference type="ARBA" id="ARBA00008873"/>
    </source>
</evidence>
<evidence type="ECO:0000256" key="7">
    <source>
        <dbReference type="SAM" id="Phobius"/>
    </source>
</evidence>
<dbReference type="Pfam" id="PF01545">
    <property type="entry name" value="Cation_efflux"/>
    <property type="match status" value="1"/>
</dbReference>
<feature type="transmembrane region" description="Helical" evidence="7">
    <location>
        <begin position="50"/>
        <end position="68"/>
    </location>
</feature>
<evidence type="ECO:0000256" key="5">
    <source>
        <dbReference type="ARBA" id="ARBA00022989"/>
    </source>
</evidence>
<dbReference type="InterPro" id="IPR027469">
    <property type="entry name" value="Cation_efflux_TMD_sf"/>
</dbReference>
<name>A0A177ATV8_9BILA</name>
<keyword evidence="5 7" id="KW-1133">Transmembrane helix</keyword>
<sequence>MNSCKRKNQSLCQRETRGFYLMIFISTSYFIVELIFGYYTNSLSLISDAYHMFGEIIGFCIGLISIIFSKKYYDSKNDKYSYGRCRAQFVGALVNSVFRIFICFTIIIKVLSKFFSIYIIINSPGLVTEHQLHSKHFIPNHHIISILFVAIFGLIINIIGFFVINHSGRIIDDKKNAKSHKTRSLLSEKSSNGILCASAKKGKEYMDNIINFKVSPNLNIRGVLLHVVGDILGSILIIVNVLLMLLVEQHWIQYIDPICSLLMVVILTFASLSIRIANTENLKTTSMKHA</sequence>
<proteinExistence type="inferred from homology"/>
<dbReference type="AlphaFoldDB" id="A0A177ATV8"/>
<dbReference type="Gene3D" id="1.20.1510.10">
    <property type="entry name" value="Cation efflux protein transmembrane domain"/>
    <property type="match status" value="1"/>
</dbReference>
<dbReference type="Proteomes" id="UP000078046">
    <property type="component" value="Unassembled WGS sequence"/>
</dbReference>
<comment type="similarity">
    <text evidence="2">Belongs to the cation diffusion facilitator (CDF) transporter (TC 2.A.4) family. SLC30A subfamily.</text>
</comment>
<feature type="domain" description="Cation efflux protein transmembrane" evidence="8">
    <location>
        <begin position="21"/>
        <end position="276"/>
    </location>
</feature>
<evidence type="ECO:0000313" key="9">
    <source>
        <dbReference type="EMBL" id="OAF65439.1"/>
    </source>
</evidence>
<evidence type="ECO:0000259" key="8">
    <source>
        <dbReference type="Pfam" id="PF01545"/>
    </source>
</evidence>
<dbReference type="OrthoDB" id="29444at2759"/>
<dbReference type="GO" id="GO:0006882">
    <property type="term" value="P:intracellular zinc ion homeostasis"/>
    <property type="evidence" value="ECO:0007669"/>
    <property type="project" value="TreeGrafter"/>
</dbReference>
<dbReference type="InterPro" id="IPR058533">
    <property type="entry name" value="Cation_efflux_TM"/>
</dbReference>
<dbReference type="NCBIfam" id="TIGR01297">
    <property type="entry name" value="CDF"/>
    <property type="match status" value="1"/>
</dbReference>
<feature type="transmembrane region" description="Helical" evidence="7">
    <location>
        <begin position="89"/>
        <end position="121"/>
    </location>
</feature>
<keyword evidence="4" id="KW-0862">Zinc</keyword>
<comment type="caution">
    <text evidence="9">The sequence shown here is derived from an EMBL/GenBank/DDBJ whole genome shotgun (WGS) entry which is preliminary data.</text>
</comment>
<feature type="transmembrane region" description="Helical" evidence="7">
    <location>
        <begin position="223"/>
        <end position="245"/>
    </location>
</feature>
<evidence type="ECO:0000256" key="4">
    <source>
        <dbReference type="ARBA" id="ARBA00022833"/>
    </source>
</evidence>
<dbReference type="SUPFAM" id="SSF161111">
    <property type="entry name" value="Cation efflux protein transmembrane domain-like"/>
    <property type="match status" value="1"/>
</dbReference>
<dbReference type="EMBL" id="LWCA01001293">
    <property type="protein sequence ID" value="OAF65439.1"/>
    <property type="molecule type" value="Genomic_DNA"/>
</dbReference>
<evidence type="ECO:0000313" key="10">
    <source>
        <dbReference type="Proteomes" id="UP000078046"/>
    </source>
</evidence>
<gene>
    <name evidence="9" type="ORF">A3Q56_06874</name>
</gene>
<feature type="transmembrane region" description="Helical" evidence="7">
    <location>
        <begin position="20"/>
        <end position="38"/>
    </location>
</feature>
<dbReference type="GO" id="GO:0010312">
    <property type="term" value="P:detoxification of zinc ion"/>
    <property type="evidence" value="ECO:0007669"/>
    <property type="project" value="TreeGrafter"/>
</dbReference>
<dbReference type="PANTHER" id="PTHR45820:SF4">
    <property type="entry name" value="ZINC TRANSPORTER 63C, ISOFORM F"/>
    <property type="match status" value="1"/>
</dbReference>
<protein>
    <recommendedName>
        <fullName evidence="8">Cation efflux protein transmembrane domain-containing protein</fullName>
    </recommendedName>
</protein>
<organism evidence="9 10">
    <name type="scientific">Intoshia linei</name>
    <dbReference type="NCBI Taxonomy" id="1819745"/>
    <lineage>
        <taxon>Eukaryota</taxon>
        <taxon>Metazoa</taxon>
        <taxon>Spiralia</taxon>
        <taxon>Lophotrochozoa</taxon>
        <taxon>Mesozoa</taxon>
        <taxon>Orthonectida</taxon>
        <taxon>Rhopaluridae</taxon>
        <taxon>Intoshia</taxon>
    </lineage>
</organism>
<dbReference type="GO" id="GO:0016020">
    <property type="term" value="C:membrane"/>
    <property type="evidence" value="ECO:0007669"/>
    <property type="project" value="UniProtKB-SubCell"/>
</dbReference>
<feature type="transmembrane region" description="Helical" evidence="7">
    <location>
        <begin position="141"/>
        <end position="164"/>
    </location>
</feature>
<accession>A0A177ATV8</accession>
<evidence type="ECO:0000256" key="1">
    <source>
        <dbReference type="ARBA" id="ARBA00004141"/>
    </source>
</evidence>
<dbReference type="InterPro" id="IPR002524">
    <property type="entry name" value="Cation_efflux"/>
</dbReference>
<evidence type="ECO:0000256" key="3">
    <source>
        <dbReference type="ARBA" id="ARBA00022692"/>
    </source>
</evidence>
<dbReference type="GO" id="GO:0005385">
    <property type="term" value="F:zinc ion transmembrane transporter activity"/>
    <property type="evidence" value="ECO:0007669"/>
    <property type="project" value="TreeGrafter"/>
</dbReference>
<dbReference type="PANTHER" id="PTHR45820">
    <property type="entry name" value="FI23527P1"/>
    <property type="match status" value="1"/>
</dbReference>
<evidence type="ECO:0000256" key="6">
    <source>
        <dbReference type="ARBA" id="ARBA00023136"/>
    </source>
</evidence>
<keyword evidence="3 7" id="KW-0812">Transmembrane</keyword>
<reference evidence="9 10" key="1">
    <citation type="submission" date="2016-04" db="EMBL/GenBank/DDBJ databases">
        <title>The genome of Intoshia linei affirms orthonectids as highly simplified spiralians.</title>
        <authorList>
            <person name="Mikhailov K.V."/>
            <person name="Slusarev G.S."/>
            <person name="Nikitin M.A."/>
            <person name="Logacheva M.D."/>
            <person name="Penin A."/>
            <person name="Aleoshin V."/>
            <person name="Panchin Y.V."/>
        </authorList>
    </citation>
    <scope>NUCLEOTIDE SEQUENCE [LARGE SCALE GENOMIC DNA]</scope>
    <source>
        <strain evidence="9">Intl2013</strain>
        <tissue evidence="9">Whole animal</tissue>
    </source>
</reference>
<comment type="subcellular location">
    <subcellularLocation>
        <location evidence="1">Membrane</location>
        <topology evidence="1">Multi-pass membrane protein</topology>
    </subcellularLocation>
</comment>
<feature type="transmembrane region" description="Helical" evidence="7">
    <location>
        <begin position="251"/>
        <end position="274"/>
    </location>
</feature>
<keyword evidence="6 7" id="KW-0472">Membrane</keyword>